<reference evidence="1 2" key="1">
    <citation type="journal article" date="2014" name="Am. J. Bot.">
        <title>Genome assembly and annotation for red clover (Trifolium pratense; Fabaceae).</title>
        <authorList>
            <person name="Istvanek J."/>
            <person name="Jaros M."/>
            <person name="Krenek A."/>
            <person name="Repkova J."/>
        </authorList>
    </citation>
    <scope>NUCLEOTIDE SEQUENCE [LARGE SCALE GENOMIC DNA]</scope>
    <source>
        <strain evidence="2">cv. Tatra</strain>
        <tissue evidence="1">Young leaves</tissue>
    </source>
</reference>
<dbReference type="EMBL" id="ASHM01034621">
    <property type="protein sequence ID" value="PNX78732.1"/>
    <property type="molecule type" value="Genomic_DNA"/>
</dbReference>
<proteinExistence type="predicted"/>
<evidence type="ECO:0000313" key="2">
    <source>
        <dbReference type="Proteomes" id="UP000236291"/>
    </source>
</evidence>
<evidence type="ECO:0000313" key="1">
    <source>
        <dbReference type="EMBL" id="PNX78732.1"/>
    </source>
</evidence>
<organism evidence="1 2">
    <name type="scientific">Trifolium pratense</name>
    <name type="common">Red clover</name>
    <dbReference type="NCBI Taxonomy" id="57577"/>
    <lineage>
        <taxon>Eukaryota</taxon>
        <taxon>Viridiplantae</taxon>
        <taxon>Streptophyta</taxon>
        <taxon>Embryophyta</taxon>
        <taxon>Tracheophyta</taxon>
        <taxon>Spermatophyta</taxon>
        <taxon>Magnoliopsida</taxon>
        <taxon>eudicotyledons</taxon>
        <taxon>Gunneridae</taxon>
        <taxon>Pentapetalae</taxon>
        <taxon>rosids</taxon>
        <taxon>fabids</taxon>
        <taxon>Fabales</taxon>
        <taxon>Fabaceae</taxon>
        <taxon>Papilionoideae</taxon>
        <taxon>50 kb inversion clade</taxon>
        <taxon>NPAAA clade</taxon>
        <taxon>Hologalegina</taxon>
        <taxon>IRL clade</taxon>
        <taxon>Trifolieae</taxon>
        <taxon>Trifolium</taxon>
    </lineage>
</organism>
<comment type="caution">
    <text evidence="1">The sequence shown here is derived from an EMBL/GenBank/DDBJ whole genome shotgun (WGS) entry which is preliminary data.</text>
</comment>
<dbReference type="AlphaFoldDB" id="A0A2K3LJN6"/>
<name>A0A2K3LJN6_TRIPR</name>
<gene>
    <name evidence="1" type="ORF">L195_g034710</name>
</gene>
<sequence>MKPRTNVPLDDSRVWFVVRICDEVKVSVEVEIVMRIESEVMNKNMKKNPCMFEDEM</sequence>
<reference evidence="1 2" key="2">
    <citation type="journal article" date="2017" name="Front. Plant Sci.">
        <title>Gene Classification and Mining of Molecular Markers Useful in Red Clover (Trifolium pratense) Breeding.</title>
        <authorList>
            <person name="Istvanek J."/>
            <person name="Dluhosova J."/>
            <person name="Dluhos P."/>
            <person name="Patkova L."/>
            <person name="Nedelnik J."/>
            <person name="Repkova J."/>
        </authorList>
    </citation>
    <scope>NUCLEOTIDE SEQUENCE [LARGE SCALE GENOMIC DNA]</scope>
    <source>
        <strain evidence="2">cv. Tatra</strain>
        <tissue evidence="1">Young leaves</tissue>
    </source>
</reference>
<accession>A0A2K3LJN6</accession>
<protein>
    <submittedName>
        <fullName evidence="1">Uncharacterized protein</fullName>
    </submittedName>
</protein>
<dbReference type="Proteomes" id="UP000236291">
    <property type="component" value="Unassembled WGS sequence"/>
</dbReference>